<evidence type="ECO:0000313" key="4">
    <source>
        <dbReference type="EMBL" id="EKC44989.1"/>
    </source>
</evidence>
<comment type="similarity">
    <text evidence="1">Belongs to the UPF0122 family.</text>
</comment>
<keyword evidence="3" id="KW-0175">Coiled coil</keyword>
<dbReference type="EMBL" id="AJWZ01011491">
    <property type="protein sequence ID" value="EKC44989.1"/>
    <property type="molecule type" value="Genomic_DNA"/>
</dbReference>
<comment type="function">
    <text evidence="2">Might take part in the signal recognition particle (SRP) pathway. This is inferred from the conservation of its genetic proximity to ftsY/ffh. May be a regulatory protein.</text>
</comment>
<dbReference type="InterPro" id="IPR036388">
    <property type="entry name" value="WH-like_DNA-bd_sf"/>
</dbReference>
<dbReference type="NCBIfam" id="NF045758">
    <property type="entry name" value="YlxM"/>
    <property type="match status" value="1"/>
</dbReference>
<accession>K1RN91</accession>
<dbReference type="Gene3D" id="1.10.10.10">
    <property type="entry name" value="Winged helix-like DNA-binding domain superfamily/Winged helix DNA-binding domain"/>
    <property type="match status" value="1"/>
</dbReference>
<dbReference type="PANTHER" id="PTHR40083:SF1">
    <property type="entry name" value="UPF0122 PROTEIN YLXM"/>
    <property type="match status" value="1"/>
</dbReference>
<evidence type="ECO:0000256" key="1">
    <source>
        <dbReference type="ARBA" id="ARBA00008720"/>
    </source>
</evidence>
<dbReference type="InterPro" id="IPR007394">
    <property type="entry name" value="UPF0122"/>
</dbReference>
<protein>
    <submittedName>
        <fullName evidence="4">Putative helix-turn-helix protein, YlxM/p13-like protein</fullName>
    </submittedName>
</protein>
<dbReference type="SUPFAM" id="SSF88659">
    <property type="entry name" value="Sigma3 and sigma4 domains of RNA polymerase sigma factors"/>
    <property type="match status" value="1"/>
</dbReference>
<gene>
    <name evidence="4" type="ORF">OBE_17144</name>
</gene>
<evidence type="ECO:0000256" key="2">
    <source>
        <dbReference type="ARBA" id="ARBA00024764"/>
    </source>
</evidence>
<dbReference type="PANTHER" id="PTHR40083">
    <property type="entry name" value="UPF0122 PROTEIN CBO2450/CLC_2298"/>
    <property type="match status" value="1"/>
</dbReference>
<name>K1RN91_9ZZZZ</name>
<sequence>MEEFIYYNELYDIYKPLLTIKQQQYFEEYYYNNLSLSEISENYDISRNAISKQINVIRDKLKDYENKLNLHTKKEKIYKALESTSDHAVAEIIKNII</sequence>
<dbReference type="InterPro" id="IPR013324">
    <property type="entry name" value="RNA_pol_sigma_r3/r4-like"/>
</dbReference>
<evidence type="ECO:0000256" key="3">
    <source>
        <dbReference type="SAM" id="Coils"/>
    </source>
</evidence>
<dbReference type="InterPro" id="IPR054831">
    <property type="entry name" value="UPF0122_fam_protein"/>
</dbReference>
<reference evidence="4" key="1">
    <citation type="journal article" date="2013" name="Environ. Microbiol.">
        <title>Microbiota from the distal guts of lean and obese adolescents exhibit partial functional redundancy besides clear differences in community structure.</title>
        <authorList>
            <person name="Ferrer M."/>
            <person name="Ruiz A."/>
            <person name="Lanza F."/>
            <person name="Haange S.B."/>
            <person name="Oberbach A."/>
            <person name="Till H."/>
            <person name="Bargiela R."/>
            <person name="Campoy C."/>
            <person name="Segura M.T."/>
            <person name="Richter M."/>
            <person name="von Bergen M."/>
            <person name="Seifert J."/>
            <person name="Suarez A."/>
        </authorList>
    </citation>
    <scope>NUCLEOTIDE SEQUENCE</scope>
</reference>
<comment type="caution">
    <text evidence="4">The sequence shown here is derived from an EMBL/GenBank/DDBJ whole genome shotgun (WGS) entry which is preliminary data.</text>
</comment>
<dbReference type="AlphaFoldDB" id="K1RN91"/>
<proteinExistence type="inferred from homology"/>
<organism evidence="4">
    <name type="scientific">human gut metagenome</name>
    <dbReference type="NCBI Taxonomy" id="408170"/>
    <lineage>
        <taxon>unclassified sequences</taxon>
        <taxon>metagenomes</taxon>
        <taxon>organismal metagenomes</taxon>
    </lineage>
</organism>
<dbReference type="HAMAP" id="MF_00245">
    <property type="entry name" value="UPF0122"/>
    <property type="match status" value="1"/>
</dbReference>
<feature type="coiled-coil region" evidence="3">
    <location>
        <begin position="47"/>
        <end position="74"/>
    </location>
</feature>
<dbReference type="Pfam" id="PF04297">
    <property type="entry name" value="UPF0122"/>
    <property type="match status" value="1"/>
</dbReference>